<dbReference type="InterPro" id="IPR013078">
    <property type="entry name" value="His_Pase_superF_clade-1"/>
</dbReference>
<evidence type="ECO:0000256" key="4">
    <source>
        <dbReference type="ARBA" id="ARBA00023235"/>
    </source>
</evidence>
<dbReference type="Gene3D" id="3.40.50.1240">
    <property type="entry name" value="Phosphoglycerate mutase-like"/>
    <property type="match status" value="1"/>
</dbReference>
<dbReference type="Proteomes" id="UP001516023">
    <property type="component" value="Unassembled WGS sequence"/>
</dbReference>
<keyword evidence="3" id="KW-0324">Glycolysis</keyword>
<feature type="signal peptide" evidence="8">
    <location>
        <begin position="1"/>
        <end position="38"/>
    </location>
</feature>
<evidence type="ECO:0000256" key="3">
    <source>
        <dbReference type="ARBA" id="ARBA00023152"/>
    </source>
</evidence>
<feature type="active site" description="Tele-phosphohistidine intermediate" evidence="5">
    <location>
        <position position="58"/>
    </location>
</feature>
<comment type="caution">
    <text evidence="9">The sequence shown here is derived from an EMBL/GenBank/DDBJ whole genome shotgun (WGS) entry which is preliminary data.</text>
</comment>
<keyword evidence="10" id="KW-1185">Reference proteome</keyword>
<dbReference type="EC" id="5.4.2.11" evidence="2"/>
<evidence type="ECO:0000313" key="10">
    <source>
        <dbReference type="Proteomes" id="UP001516023"/>
    </source>
</evidence>
<feature type="binding site" evidence="6">
    <location>
        <begin position="176"/>
        <end position="179"/>
    </location>
    <ligand>
        <name>substrate</name>
    </ligand>
</feature>
<protein>
    <recommendedName>
        <fullName evidence="2">phosphoglycerate mutase (2,3-diphosphoglycerate-dependent)</fullName>
        <ecNumber evidence="2">5.4.2.11</ecNumber>
    </recommendedName>
</protein>
<evidence type="ECO:0000256" key="5">
    <source>
        <dbReference type="PIRSR" id="PIRSR613078-1"/>
    </source>
</evidence>
<dbReference type="GO" id="GO:0004619">
    <property type="term" value="F:phosphoglycerate mutase activity"/>
    <property type="evidence" value="ECO:0007669"/>
    <property type="project" value="UniProtKB-EC"/>
</dbReference>
<feature type="binding site" evidence="6">
    <location>
        <begin position="75"/>
        <end position="76"/>
    </location>
    <ligand>
        <name>substrate</name>
    </ligand>
</feature>
<feature type="site" description="Transition state stabilizer" evidence="7">
    <location>
        <position position="301"/>
    </location>
</feature>
<evidence type="ECO:0000313" key="9">
    <source>
        <dbReference type="EMBL" id="KAL3800348.1"/>
    </source>
</evidence>
<dbReference type="Pfam" id="PF00300">
    <property type="entry name" value="His_Phos_1"/>
    <property type="match status" value="1"/>
</dbReference>
<evidence type="ECO:0000256" key="6">
    <source>
        <dbReference type="PIRSR" id="PIRSR613078-2"/>
    </source>
</evidence>
<proteinExistence type="inferred from homology"/>
<reference evidence="9 10" key="1">
    <citation type="journal article" date="2020" name="G3 (Bethesda)">
        <title>Improved Reference Genome for Cyclotella cryptica CCMP332, a Model for Cell Wall Morphogenesis, Salinity Adaptation, and Lipid Production in Diatoms (Bacillariophyta).</title>
        <authorList>
            <person name="Roberts W.R."/>
            <person name="Downey K.M."/>
            <person name="Ruck E.C."/>
            <person name="Traller J.C."/>
            <person name="Alverson A.J."/>
        </authorList>
    </citation>
    <scope>NUCLEOTIDE SEQUENCE [LARGE SCALE GENOMIC DNA]</scope>
    <source>
        <strain evidence="9 10">CCMP332</strain>
    </source>
</reference>
<feature type="binding site" evidence="6">
    <location>
        <position position="116"/>
    </location>
    <ligand>
        <name>substrate</name>
    </ligand>
</feature>
<dbReference type="AlphaFoldDB" id="A0ABD3QIQ3"/>
<dbReference type="InterPro" id="IPR005952">
    <property type="entry name" value="Phosphogly_mut1"/>
</dbReference>
<evidence type="ECO:0000256" key="2">
    <source>
        <dbReference type="ARBA" id="ARBA00012028"/>
    </source>
</evidence>
<keyword evidence="4" id="KW-0413">Isomerase</keyword>
<organism evidence="9 10">
    <name type="scientific">Cyclotella cryptica</name>
    <dbReference type="NCBI Taxonomy" id="29204"/>
    <lineage>
        <taxon>Eukaryota</taxon>
        <taxon>Sar</taxon>
        <taxon>Stramenopiles</taxon>
        <taxon>Ochrophyta</taxon>
        <taxon>Bacillariophyta</taxon>
        <taxon>Coscinodiscophyceae</taxon>
        <taxon>Thalassiosirophycidae</taxon>
        <taxon>Stephanodiscales</taxon>
        <taxon>Stephanodiscaceae</taxon>
        <taxon>Cyclotella</taxon>
    </lineage>
</organism>
<dbReference type="SUPFAM" id="SSF53254">
    <property type="entry name" value="Phosphoglycerate mutase-like"/>
    <property type="match status" value="1"/>
</dbReference>
<evidence type="ECO:0000256" key="1">
    <source>
        <dbReference type="ARBA" id="ARBA00006717"/>
    </source>
</evidence>
<gene>
    <name evidence="9" type="ORF">HJC23_003644</name>
</gene>
<feature type="chain" id="PRO_5044863306" description="phosphoglycerate mutase (2,3-diphosphoglycerate-dependent)" evidence="8">
    <location>
        <begin position="39"/>
        <end position="403"/>
    </location>
</feature>
<feature type="active site" description="Proton donor/acceptor" evidence="5">
    <location>
        <position position="176"/>
    </location>
</feature>
<keyword evidence="8" id="KW-0732">Signal</keyword>
<dbReference type="PANTHER" id="PTHR11931">
    <property type="entry name" value="PHOSPHOGLYCERATE MUTASE"/>
    <property type="match status" value="1"/>
</dbReference>
<evidence type="ECO:0000256" key="8">
    <source>
        <dbReference type="SAM" id="SignalP"/>
    </source>
</evidence>
<dbReference type="GO" id="GO:0006096">
    <property type="term" value="P:glycolytic process"/>
    <property type="evidence" value="ECO:0007669"/>
    <property type="project" value="UniProtKB-KW"/>
</dbReference>
<sequence>MPTSMLMVPSPRPRSRRPSSSLLLFAKLCLGTLPTTNSFSTQPIAPIGPIHTLILTRHGDSLWNGKSPGSRETFTGWTDIPLSSIGEREAIRTGQLLTEYTSGINIDALFTSALGRARMTAHYCWWSYYERLEQKYRLMKQYQYYNAPMDRSSRNNGRKHDDWVPRQFIIDHRLNERHYGSLQGLVKADAELGLHGHSPSDVVQWRRSWHAVPPLLQDNDPRRLEELRLYGNICGGEENVPRGESLAMVAKERIRPFLEERLTPLLESAYLQSRPSREDPLLADPSASLIEEGGTALIVAHANSLRALIGVICNVEHDPAALRKLESMKIPTATPLVLRYRKSAETGIYYPVDCALQGEAKADLPVYPLNSVQLQTLRQSKLEEKLEVGDGIDVPSSIPAGVA</sequence>
<name>A0ABD3QIQ3_9STRA</name>
<dbReference type="CDD" id="cd07067">
    <property type="entry name" value="HP_PGM_like"/>
    <property type="match status" value="1"/>
</dbReference>
<dbReference type="SMART" id="SM00855">
    <property type="entry name" value="PGAM"/>
    <property type="match status" value="1"/>
</dbReference>
<comment type="similarity">
    <text evidence="1">Belongs to the phosphoglycerate mutase family. BPG-dependent PGAM subfamily.</text>
</comment>
<feature type="binding site" evidence="6">
    <location>
        <begin position="57"/>
        <end position="64"/>
    </location>
    <ligand>
        <name>substrate</name>
    </ligand>
</feature>
<feature type="binding site" evidence="6">
    <location>
        <position position="187"/>
    </location>
    <ligand>
        <name>substrate</name>
    </ligand>
</feature>
<feature type="binding site" evidence="6">
    <location>
        <begin position="206"/>
        <end position="207"/>
    </location>
    <ligand>
        <name>substrate</name>
    </ligand>
</feature>
<accession>A0ABD3QIQ3</accession>
<dbReference type="EMBL" id="JABMIG020000033">
    <property type="protein sequence ID" value="KAL3800348.1"/>
    <property type="molecule type" value="Genomic_DNA"/>
</dbReference>
<dbReference type="InterPro" id="IPR029033">
    <property type="entry name" value="His_PPase_superfam"/>
</dbReference>
<evidence type="ECO:0000256" key="7">
    <source>
        <dbReference type="PIRSR" id="PIRSR613078-3"/>
    </source>
</evidence>